<dbReference type="EMBL" id="JBHUHO010000041">
    <property type="protein sequence ID" value="MFD2117578.1"/>
    <property type="molecule type" value="Genomic_DNA"/>
</dbReference>
<keyword evidence="3" id="KW-1185">Reference proteome</keyword>
<keyword evidence="1" id="KW-0472">Membrane</keyword>
<sequence length="257" mass="30042">MPNSVLAIFYTVLITIILWMYKETRSSYVENMKQHQQRADKAIDCYSELELELFKYINENSDINTVYEKMAAASFIMTSDLMKKCFEIKIAENEERRVKLLRELHSNLVTEIKEVKFNQHNPITFKSDDGVKFMEHYVKTKVAPFLYPLLQTFFNIVFLIVAVWLIVHLLSIQSMTEQIQFIGTITGVICYGLMINLAISLVIMKKRFKHTFINWTVSAFFIISPSILFLKFTYQGIVLVLIVIMYGFYLVSKSTTK</sequence>
<keyword evidence="1" id="KW-1133">Transmembrane helix</keyword>
<dbReference type="RefSeq" id="WP_377774826.1">
    <property type="nucleotide sequence ID" value="NZ_JBHUHO010000041.1"/>
</dbReference>
<gene>
    <name evidence="2" type="ORF">ACFSJH_17760</name>
</gene>
<organism evidence="2 3">
    <name type="scientific">Paenibacillus yanchengensis</name>
    <dbReference type="NCBI Taxonomy" id="2035833"/>
    <lineage>
        <taxon>Bacteria</taxon>
        <taxon>Bacillati</taxon>
        <taxon>Bacillota</taxon>
        <taxon>Bacilli</taxon>
        <taxon>Bacillales</taxon>
        <taxon>Paenibacillaceae</taxon>
        <taxon>Paenibacillus</taxon>
    </lineage>
</organism>
<name>A0ABW4YPG0_9BACL</name>
<evidence type="ECO:0000313" key="2">
    <source>
        <dbReference type="EMBL" id="MFD2117578.1"/>
    </source>
</evidence>
<protein>
    <submittedName>
        <fullName evidence="2">Uncharacterized protein</fullName>
    </submittedName>
</protein>
<feature type="transmembrane region" description="Helical" evidence="1">
    <location>
        <begin position="6"/>
        <end position="22"/>
    </location>
</feature>
<feature type="transmembrane region" description="Helical" evidence="1">
    <location>
        <begin position="179"/>
        <end position="204"/>
    </location>
</feature>
<dbReference type="Proteomes" id="UP001597362">
    <property type="component" value="Unassembled WGS sequence"/>
</dbReference>
<feature type="transmembrane region" description="Helical" evidence="1">
    <location>
        <begin position="211"/>
        <end position="228"/>
    </location>
</feature>
<dbReference type="InterPro" id="IPR036259">
    <property type="entry name" value="MFS_trans_sf"/>
</dbReference>
<evidence type="ECO:0000313" key="3">
    <source>
        <dbReference type="Proteomes" id="UP001597362"/>
    </source>
</evidence>
<feature type="transmembrane region" description="Helical" evidence="1">
    <location>
        <begin position="234"/>
        <end position="251"/>
    </location>
</feature>
<keyword evidence="1" id="KW-0812">Transmembrane</keyword>
<comment type="caution">
    <text evidence="2">The sequence shown here is derived from an EMBL/GenBank/DDBJ whole genome shotgun (WGS) entry which is preliminary data.</text>
</comment>
<feature type="transmembrane region" description="Helical" evidence="1">
    <location>
        <begin position="145"/>
        <end position="167"/>
    </location>
</feature>
<dbReference type="SUPFAM" id="SSF103473">
    <property type="entry name" value="MFS general substrate transporter"/>
    <property type="match status" value="1"/>
</dbReference>
<accession>A0ABW4YPG0</accession>
<reference evidence="3" key="1">
    <citation type="journal article" date="2019" name="Int. J. Syst. Evol. Microbiol.">
        <title>The Global Catalogue of Microorganisms (GCM) 10K type strain sequencing project: providing services to taxonomists for standard genome sequencing and annotation.</title>
        <authorList>
            <consortium name="The Broad Institute Genomics Platform"/>
            <consortium name="The Broad Institute Genome Sequencing Center for Infectious Disease"/>
            <person name="Wu L."/>
            <person name="Ma J."/>
        </authorList>
    </citation>
    <scope>NUCLEOTIDE SEQUENCE [LARGE SCALE GENOMIC DNA]</scope>
    <source>
        <strain evidence="3">GH52</strain>
    </source>
</reference>
<evidence type="ECO:0000256" key="1">
    <source>
        <dbReference type="SAM" id="Phobius"/>
    </source>
</evidence>
<proteinExistence type="predicted"/>